<sequence>MYSIVTFPDEQNSTALVSTSWISLITKWPPYKSSSKFDASVRNCEIPGPDWSSCRCRVLKTYDNYTFARTHGLTRSTVTSDLSEMDDDDLESQNQCSQSVPNDDTDSESFVVRSKKRKQIP</sequence>
<feature type="non-terminal residue" evidence="2">
    <location>
        <position position="121"/>
    </location>
</feature>
<proteinExistence type="predicted"/>
<accession>A0A8J2PLG9</accession>
<dbReference type="Proteomes" id="UP000708208">
    <property type="component" value="Unassembled WGS sequence"/>
</dbReference>
<evidence type="ECO:0000313" key="3">
    <source>
        <dbReference type="Proteomes" id="UP000708208"/>
    </source>
</evidence>
<feature type="region of interest" description="Disordered" evidence="1">
    <location>
        <begin position="79"/>
        <end position="121"/>
    </location>
</feature>
<organism evidence="2 3">
    <name type="scientific">Allacma fusca</name>
    <dbReference type="NCBI Taxonomy" id="39272"/>
    <lineage>
        <taxon>Eukaryota</taxon>
        <taxon>Metazoa</taxon>
        <taxon>Ecdysozoa</taxon>
        <taxon>Arthropoda</taxon>
        <taxon>Hexapoda</taxon>
        <taxon>Collembola</taxon>
        <taxon>Symphypleona</taxon>
        <taxon>Sminthuridae</taxon>
        <taxon>Allacma</taxon>
    </lineage>
</organism>
<feature type="compositionally biased region" description="Polar residues" evidence="1">
    <location>
        <begin position="93"/>
        <end position="102"/>
    </location>
</feature>
<protein>
    <submittedName>
        <fullName evidence="2">Uncharacterized protein</fullName>
    </submittedName>
</protein>
<reference evidence="2" key="1">
    <citation type="submission" date="2021-06" db="EMBL/GenBank/DDBJ databases">
        <authorList>
            <person name="Hodson N. C."/>
            <person name="Mongue J. A."/>
            <person name="Jaron S. K."/>
        </authorList>
    </citation>
    <scope>NUCLEOTIDE SEQUENCE</scope>
</reference>
<dbReference type="AlphaFoldDB" id="A0A8J2PLG9"/>
<dbReference type="EMBL" id="CAJVCH010417153">
    <property type="protein sequence ID" value="CAG7818294.1"/>
    <property type="molecule type" value="Genomic_DNA"/>
</dbReference>
<evidence type="ECO:0000256" key="1">
    <source>
        <dbReference type="SAM" id="MobiDB-lite"/>
    </source>
</evidence>
<keyword evidence="3" id="KW-1185">Reference proteome</keyword>
<name>A0A8J2PLG9_9HEXA</name>
<gene>
    <name evidence="2" type="ORF">AFUS01_LOCUS28807</name>
</gene>
<comment type="caution">
    <text evidence="2">The sequence shown here is derived from an EMBL/GenBank/DDBJ whole genome shotgun (WGS) entry which is preliminary data.</text>
</comment>
<evidence type="ECO:0000313" key="2">
    <source>
        <dbReference type="EMBL" id="CAG7818294.1"/>
    </source>
</evidence>